<organism evidence="2 3">
    <name type="scientific">Rhodopila globiformis</name>
    <name type="common">Rhodopseudomonas globiformis</name>
    <dbReference type="NCBI Taxonomy" id="1071"/>
    <lineage>
        <taxon>Bacteria</taxon>
        <taxon>Pseudomonadati</taxon>
        <taxon>Pseudomonadota</taxon>
        <taxon>Alphaproteobacteria</taxon>
        <taxon>Acetobacterales</taxon>
        <taxon>Acetobacteraceae</taxon>
        <taxon>Rhodopila</taxon>
    </lineage>
</organism>
<dbReference type="Gene3D" id="6.10.250.1010">
    <property type="match status" value="1"/>
</dbReference>
<gene>
    <name evidence="2" type="ORF">CCS01_22985</name>
</gene>
<evidence type="ECO:0000313" key="2">
    <source>
        <dbReference type="EMBL" id="PPQ28850.1"/>
    </source>
</evidence>
<keyword evidence="1" id="KW-0812">Transmembrane</keyword>
<evidence type="ECO:0000313" key="3">
    <source>
        <dbReference type="Proteomes" id="UP000239724"/>
    </source>
</evidence>
<proteinExistence type="predicted"/>
<feature type="transmembrane region" description="Helical" evidence="1">
    <location>
        <begin position="85"/>
        <end position="107"/>
    </location>
</feature>
<accession>A0A2S6N2M3</accession>
<dbReference type="EMBL" id="NHRY01000236">
    <property type="protein sequence ID" value="PPQ28850.1"/>
    <property type="molecule type" value="Genomic_DNA"/>
</dbReference>
<dbReference type="AlphaFoldDB" id="A0A2S6N2M3"/>
<protein>
    <submittedName>
        <fullName evidence="2">Uncharacterized protein</fullName>
    </submittedName>
</protein>
<sequence>MSDVPTDWRDRLDIRAEIARIDRDRAETAKLSEEARKFAAEQAKFSAEQAKLSAEQIKFATEQAKLSAEQIKLSAEARKLDRDRWLAPALAIAGLLGGIATVLLTIARALKWVP</sequence>
<keyword evidence="1" id="KW-1133">Transmembrane helix</keyword>
<evidence type="ECO:0000256" key="1">
    <source>
        <dbReference type="SAM" id="Phobius"/>
    </source>
</evidence>
<comment type="caution">
    <text evidence="2">The sequence shown here is derived from an EMBL/GenBank/DDBJ whole genome shotgun (WGS) entry which is preliminary data.</text>
</comment>
<keyword evidence="1" id="KW-0472">Membrane</keyword>
<dbReference type="Proteomes" id="UP000239724">
    <property type="component" value="Unassembled WGS sequence"/>
</dbReference>
<keyword evidence="3" id="KW-1185">Reference proteome</keyword>
<name>A0A2S6N2M3_RHOGL</name>
<dbReference type="RefSeq" id="WP_204848410.1">
    <property type="nucleotide sequence ID" value="NZ_NHRY01000236.1"/>
</dbReference>
<reference evidence="2 3" key="1">
    <citation type="journal article" date="2018" name="Arch. Microbiol.">
        <title>New insights into the metabolic potential of the phototrophic purple bacterium Rhodopila globiformis DSM 161(T) from its draft genome sequence and evidence for a vanadium-dependent nitrogenase.</title>
        <authorList>
            <person name="Imhoff J.F."/>
            <person name="Rahn T."/>
            <person name="Kunzel S."/>
            <person name="Neulinger S.C."/>
        </authorList>
    </citation>
    <scope>NUCLEOTIDE SEQUENCE [LARGE SCALE GENOMIC DNA]</scope>
    <source>
        <strain evidence="2 3">DSM 161</strain>
    </source>
</reference>